<evidence type="ECO:0000313" key="3">
    <source>
        <dbReference type="Proteomes" id="UP000085678"/>
    </source>
</evidence>
<name>A0A1S3I1A2_LINAN</name>
<dbReference type="OrthoDB" id="6105938at2759"/>
<dbReference type="GO" id="GO:0061630">
    <property type="term" value="F:ubiquitin protein ligase activity"/>
    <property type="evidence" value="ECO:0007669"/>
    <property type="project" value="TreeGrafter"/>
</dbReference>
<reference evidence="4" key="1">
    <citation type="submission" date="2025-08" db="UniProtKB">
        <authorList>
            <consortium name="RefSeq"/>
        </authorList>
    </citation>
    <scope>IDENTIFICATION</scope>
    <source>
        <tissue evidence="4">Gonads</tissue>
    </source>
</reference>
<dbReference type="GO" id="GO:0043161">
    <property type="term" value="P:proteasome-mediated ubiquitin-dependent protein catabolic process"/>
    <property type="evidence" value="ECO:0007669"/>
    <property type="project" value="TreeGrafter"/>
</dbReference>
<dbReference type="RefSeq" id="XP_013392040.1">
    <property type="nucleotide sequence ID" value="XM_013536586.1"/>
</dbReference>
<dbReference type="InterPro" id="IPR011042">
    <property type="entry name" value="6-blade_b-propeller_TolB-like"/>
</dbReference>
<dbReference type="InterPro" id="IPR001258">
    <property type="entry name" value="NHL_repeat"/>
</dbReference>
<dbReference type="KEGG" id="lak:106160075"/>
<dbReference type="GeneID" id="106160075"/>
<accession>A0A1S3I1A2</accession>
<feature type="repeat" description="NHL" evidence="2">
    <location>
        <begin position="60"/>
        <end position="101"/>
    </location>
</feature>
<dbReference type="CDD" id="cd05819">
    <property type="entry name" value="NHL"/>
    <property type="match status" value="1"/>
</dbReference>
<evidence type="ECO:0000313" key="4">
    <source>
        <dbReference type="RefSeq" id="XP_013392040.1"/>
    </source>
</evidence>
<organism evidence="3 4">
    <name type="scientific">Lingula anatina</name>
    <name type="common">Brachiopod</name>
    <name type="synonym">Lingula unguis</name>
    <dbReference type="NCBI Taxonomy" id="7574"/>
    <lineage>
        <taxon>Eukaryota</taxon>
        <taxon>Metazoa</taxon>
        <taxon>Spiralia</taxon>
        <taxon>Lophotrochozoa</taxon>
        <taxon>Brachiopoda</taxon>
        <taxon>Linguliformea</taxon>
        <taxon>Lingulata</taxon>
        <taxon>Lingulida</taxon>
        <taxon>Linguloidea</taxon>
        <taxon>Lingulidae</taxon>
        <taxon>Lingula</taxon>
    </lineage>
</organism>
<dbReference type="Proteomes" id="UP000085678">
    <property type="component" value="Unplaced"/>
</dbReference>
<keyword evidence="3" id="KW-1185">Reference proteome</keyword>
<feature type="repeat" description="NHL" evidence="2">
    <location>
        <begin position="149"/>
        <end position="192"/>
    </location>
</feature>
<dbReference type="InterPro" id="IPR050952">
    <property type="entry name" value="TRIM-NHL_E3_ligases"/>
</dbReference>
<sequence>MVHVVVADDKNDRTKIFTHSGEFKFDIKLDRPFDVAVSQTSNLYITPRDDGCVKVYSTRGQQVTTMGRGTLEGPRGITLNNQGHVMVCDSRKKSIFTFHADSEQLLNTIPLSMCENPRYITVNGVNDNIVISDNCQHCVHVLSTTGDQLYQYGTEGSGYGELNGPCGVCTDSYGHIFIADCNNDRVVALSPRGQFIRYIATEDDGLESPRALAISPAGMLMVAEADGKVKKCQYLQ</sequence>
<dbReference type="AlphaFoldDB" id="A0A1S3I1A2"/>
<dbReference type="InParanoid" id="A0A1S3I1A2"/>
<gene>
    <name evidence="4" type="primary">LOC106160075</name>
</gene>
<evidence type="ECO:0000256" key="2">
    <source>
        <dbReference type="PROSITE-ProRule" id="PRU00504"/>
    </source>
</evidence>
<dbReference type="Gene3D" id="2.120.10.30">
    <property type="entry name" value="TolB, C-terminal domain"/>
    <property type="match status" value="1"/>
</dbReference>
<keyword evidence="1" id="KW-0677">Repeat</keyword>
<proteinExistence type="predicted"/>
<protein>
    <submittedName>
        <fullName evidence="4">Tripartite motif-containing protein 3-like</fullName>
    </submittedName>
</protein>
<dbReference type="SUPFAM" id="SSF101898">
    <property type="entry name" value="NHL repeat"/>
    <property type="match status" value="1"/>
</dbReference>
<dbReference type="PANTHER" id="PTHR24104:SF57">
    <property type="entry name" value="BEE-MILK PROTEIN"/>
    <property type="match status" value="1"/>
</dbReference>
<dbReference type="PROSITE" id="PS51125">
    <property type="entry name" value="NHL"/>
    <property type="match status" value="2"/>
</dbReference>
<evidence type="ECO:0000256" key="1">
    <source>
        <dbReference type="ARBA" id="ARBA00022737"/>
    </source>
</evidence>
<dbReference type="GO" id="GO:0000209">
    <property type="term" value="P:protein polyubiquitination"/>
    <property type="evidence" value="ECO:0007669"/>
    <property type="project" value="TreeGrafter"/>
</dbReference>
<dbReference type="PANTHER" id="PTHR24104">
    <property type="entry name" value="E3 UBIQUITIN-PROTEIN LIGASE NHLRC1-RELATED"/>
    <property type="match status" value="1"/>
</dbReference>